<keyword evidence="1" id="KW-0472">Membrane</keyword>
<protein>
    <submittedName>
        <fullName evidence="2">Uncharacterized protein</fullName>
    </submittedName>
</protein>
<accession>A0A2P4XW66</accession>
<dbReference type="AlphaFoldDB" id="A0A2P4XW66"/>
<keyword evidence="1" id="KW-1133">Transmembrane helix</keyword>
<evidence type="ECO:0000313" key="2">
    <source>
        <dbReference type="EMBL" id="POM69798.1"/>
    </source>
</evidence>
<evidence type="ECO:0000256" key="1">
    <source>
        <dbReference type="SAM" id="Phobius"/>
    </source>
</evidence>
<sequence length="85" mass="9450">MLGPSTPEGVRGQVRGGSCRLGYALEHPVHVHLHAVFSALDLYSACLGLGMVVFLRRAYIKWRGDLHYEIGQLGKECRAWSVLSR</sequence>
<evidence type="ECO:0000313" key="3">
    <source>
        <dbReference type="Proteomes" id="UP000237271"/>
    </source>
</evidence>
<reference evidence="2 3" key="1">
    <citation type="journal article" date="2017" name="Genome Biol. Evol.">
        <title>Phytophthora megakarya and P. palmivora, closely related causal agents of cacao black pod rot, underwent increases in genome sizes and gene numbers by different mechanisms.</title>
        <authorList>
            <person name="Ali S.S."/>
            <person name="Shao J."/>
            <person name="Lary D.J."/>
            <person name="Kronmiller B."/>
            <person name="Shen D."/>
            <person name="Strem M.D."/>
            <person name="Amoako-Attah I."/>
            <person name="Akrofi A.Y."/>
            <person name="Begoude B.A."/>
            <person name="Ten Hoopen G.M."/>
            <person name="Coulibaly K."/>
            <person name="Kebe B.I."/>
            <person name="Melnick R.L."/>
            <person name="Guiltinan M.J."/>
            <person name="Tyler B.M."/>
            <person name="Meinhardt L.W."/>
            <person name="Bailey B.A."/>
        </authorList>
    </citation>
    <scope>NUCLEOTIDE SEQUENCE [LARGE SCALE GENOMIC DNA]</scope>
    <source>
        <strain evidence="3">sbr112.9</strain>
    </source>
</reference>
<proteinExistence type="predicted"/>
<name>A0A2P4XW66_9STRA</name>
<keyword evidence="3" id="KW-1185">Reference proteome</keyword>
<feature type="transmembrane region" description="Helical" evidence="1">
    <location>
        <begin position="31"/>
        <end position="55"/>
    </location>
</feature>
<comment type="caution">
    <text evidence="2">The sequence shown here is derived from an EMBL/GenBank/DDBJ whole genome shotgun (WGS) entry which is preliminary data.</text>
</comment>
<keyword evidence="1" id="KW-0812">Transmembrane</keyword>
<organism evidence="2 3">
    <name type="scientific">Phytophthora palmivora</name>
    <dbReference type="NCBI Taxonomy" id="4796"/>
    <lineage>
        <taxon>Eukaryota</taxon>
        <taxon>Sar</taxon>
        <taxon>Stramenopiles</taxon>
        <taxon>Oomycota</taxon>
        <taxon>Peronosporomycetes</taxon>
        <taxon>Peronosporales</taxon>
        <taxon>Peronosporaceae</taxon>
        <taxon>Phytophthora</taxon>
    </lineage>
</organism>
<gene>
    <name evidence="2" type="ORF">PHPALM_13887</name>
</gene>
<dbReference type="Proteomes" id="UP000237271">
    <property type="component" value="Unassembled WGS sequence"/>
</dbReference>
<dbReference type="EMBL" id="NCKW01007820">
    <property type="protein sequence ID" value="POM69798.1"/>
    <property type="molecule type" value="Genomic_DNA"/>
</dbReference>